<evidence type="ECO:0000313" key="1">
    <source>
        <dbReference type="EMBL" id="KAI6093262.1"/>
    </source>
</evidence>
<reference evidence="1 2" key="1">
    <citation type="journal article" date="2022" name="New Phytol.">
        <title>Ecological generalism drives hyperdiversity of secondary metabolite gene clusters in xylarialean endophytes.</title>
        <authorList>
            <person name="Franco M.E.E."/>
            <person name="Wisecaver J.H."/>
            <person name="Arnold A.E."/>
            <person name="Ju Y.M."/>
            <person name="Slot J.C."/>
            <person name="Ahrendt S."/>
            <person name="Moore L.P."/>
            <person name="Eastman K.E."/>
            <person name="Scott K."/>
            <person name="Konkel Z."/>
            <person name="Mondo S.J."/>
            <person name="Kuo A."/>
            <person name="Hayes R.D."/>
            <person name="Haridas S."/>
            <person name="Andreopoulos B."/>
            <person name="Riley R."/>
            <person name="LaButti K."/>
            <person name="Pangilinan J."/>
            <person name="Lipzen A."/>
            <person name="Amirebrahimi M."/>
            <person name="Yan J."/>
            <person name="Adam C."/>
            <person name="Keymanesh K."/>
            <person name="Ng V."/>
            <person name="Louie K."/>
            <person name="Northen T."/>
            <person name="Drula E."/>
            <person name="Henrissat B."/>
            <person name="Hsieh H.M."/>
            <person name="Youens-Clark K."/>
            <person name="Lutzoni F."/>
            <person name="Miadlikowska J."/>
            <person name="Eastwood D.C."/>
            <person name="Hamelin R.C."/>
            <person name="Grigoriev I.V."/>
            <person name="U'Ren J.M."/>
        </authorList>
    </citation>
    <scope>NUCLEOTIDE SEQUENCE [LARGE SCALE GENOMIC DNA]</scope>
    <source>
        <strain evidence="1 2">ER1909</strain>
    </source>
</reference>
<keyword evidence="2" id="KW-1185">Reference proteome</keyword>
<accession>A0ACC0DKG1</accession>
<evidence type="ECO:0000313" key="2">
    <source>
        <dbReference type="Proteomes" id="UP001497680"/>
    </source>
</evidence>
<organism evidence="1 2">
    <name type="scientific">Hypoxylon rubiginosum</name>
    <dbReference type="NCBI Taxonomy" id="110542"/>
    <lineage>
        <taxon>Eukaryota</taxon>
        <taxon>Fungi</taxon>
        <taxon>Dikarya</taxon>
        <taxon>Ascomycota</taxon>
        <taxon>Pezizomycotina</taxon>
        <taxon>Sordariomycetes</taxon>
        <taxon>Xylariomycetidae</taxon>
        <taxon>Xylariales</taxon>
        <taxon>Hypoxylaceae</taxon>
        <taxon>Hypoxylon</taxon>
    </lineage>
</organism>
<name>A0ACC0DKG1_9PEZI</name>
<dbReference type="EMBL" id="MU394281">
    <property type="protein sequence ID" value="KAI6093262.1"/>
    <property type="molecule type" value="Genomic_DNA"/>
</dbReference>
<protein>
    <submittedName>
        <fullName evidence="1">TPR-like protein</fullName>
    </submittedName>
</protein>
<dbReference type="Proteomes" id="UP001497680">
    <property type="component" value="Unassembled WGS sequence"/>
</dbReference>
<proteinExistence type="predicted"/>
<gene>
    <name evidence="1" type="ORF">F4821DRAFT_77929</name>
</gene>
<sequence length="638" mass="71131">MSFLGGGPECSTSGNPLSQFTKHTQEDNSLQRDRIRNGTPQGGMGGFRTGPQYGPQDEMMNSFLQQNGQLPNMAPEGLNQLRMDSPAQGVHLRANSASPSWANEFQHNPQAAMESAFKAPQDMQSHPNAAMVQRLQASRSSPMSSAMPYQPPMMMGMMNRMPMANYAMNNMYQQPMSHPTSQQEMMSQDKGKGKEKMTEEDEARLEEEFRRLEMHDYMEQKDEAAALEPELNKLDEKILESGDAEDFESIWRGIQKDKAANKEGLDEEEWVDELADPDWADRFGDWSQPGANNRLIGDPDMGPYLFEEDNLFKDTQNPFQEGMRIVDEGGNLSLAALAFEAAIQKDPTHVEAWVQLGTAQAQNEKETAAIRALEQAKSLDPNNAPALMTLAVSYTNEGYDSVAYRTLERWLSVRYPSVISPGDLSSPAEIGFTERQELHDRVTKLFIQAARLSPDGEHMDPDVQVGLGVLFYGAEEYDKAVDCFSAALASSELGASNRQNQVHLLWNRLGATLANSGKSEEAIAAYEKALTLRPNFVRARYNLGVSCINMSCFDEAAGHLLAALNMHKEVEKEGREKARELLGGNVSDAQLDAMTTQNRSTNLYDTLRRVFTQMDRRDLADKVVPGVDPEIFRPVVDF</sequence>
<comment type="caution">
    <text evidence="1">The sequence shown here is derived from an EMBL/GenBank/DDBJ whole genome shotgun (WGS) entry which is preliminary data.</text>
</comment>